<name>A0A645D7U6_9ZZZZ</name>
<evidence type="ECO:0000256" key="1">
    <source>
        <dbReference type="ARBA" id="ARBA00023002"/>
    </source>
</evidence>
<organism evidence="3">
    <name type="scientific">bioreactor metagenome</name>
    <dbReference type="NCBI Taxonomy" id="1076179"/>
    <lineage>
        <taxon>unclassified sequences</taxon>
        <taxon>metagenomes</taxon>
        <taxon>ecological metagenomes</taxon>
    </lineage>
</organism>
<accession>A0A645D7U6</accession>
<sequence length="50" mass="5507">MAMLGAYLEATKALKVETVYEMLKHVFHGPKEKLIEINVRAMSAGAACIK</sequence>
<dbReference type="Pfam" id="PF01558">
    <property type="entry name" value="POR"/>
    <property type="match status" value="1"/>
</dbReference>
<dbReference type="GO" id="GO:0016903">
    <property type="term" value="F:oxidoreductase activity, acting on the aldehyde or oxo group of donors"/>
    <property type="evidence" value="ECO:0007669"/>
    <property type="project" value="InterPro"/>
</dbReference>
<dbReference type="Gene3D" id="3.40.920.10">
    <property type="entry name" value="Pyruvate-ferredoxin oxidoreductase, PFOR, domain III"/>
    <property type="match status" value="1"/>
</dbReference>
<evidence type="ECO:0000259" key="2">
    <source>
        <dbReference type="Pfam" id="PF01558"/>
    </source>
</evidence>
<evidence type="ECO:0000313" key="3">
    <source>
        <dbReference type="EMBL" id="MPM85267.1"/>
    </source>
</evidence>
<dbReference type="InterPro" id="IPR019752">
    <property type="entry name" value="Pyrv/ketoisovalerate_OxRed_cat"/>
</dbReference>
<dbReference type="InterPro" id="IPR002869">
    <property type="entry name" value="Pyrv_flavodox_OxRed_cen"/>
</dbReference>
<dbReference type="EMBL" id="VSSQ01033612">
    <property type="protein sequence ID" value="MPM85267.1"/>
    <property type="molecule type" value="Genomic_DNA"/>
</dbReference>
<proteinExistence type="predicted"/>
<reference evidence="3" key="1">
    <citation type="submission" date="2019-08" db="EMBL/GenBank/DDBJ databases">
        <authorList>
            <person name="Kucharzyk K."/>
            <person name="Murdoch R.W."/>
            <person name="Higgins S."/>
            <person name="Loffler F."/>
        </authorList>
    </citation>
    <scope>NUCLEOTIDE SEQUENCE</scope>
</reference>
<dbReference type="AlphaFoldDB" id="A0A645D7U6"/>
<protein>
    <recommendedName>
        <fullName evidence="2">Pyruvate/ketoisovalerate oxidoreductase catalytic domain-containing protein</fullName>
    </recommendedName>
</protein>
<comment type="caution">
    <text evidence="3">The sequence shown here is derived from an EMBL/GenBank/DDBJ whole genome shotgun (WGS) entry which is preliminary data.</text>
</comment>
<gene>
    <name evidence="3" type="ORF">SDC9_132345</name>
</gene>
<dbReference type="SUPFAM" id="SSF53323">
    <property type="entry name" value="Pyruvate-ferredoxin oxidoreductase, PFOR, domain III"/>
    <property type="match status" value="1"/>
</dbReference>
<keyword evidence="1" id="KW-0560">Oxidoreductase</keyword>
<feature type="domain" description="Pyruvate/ketoisovalerate oxidoreductase catalytic" evidence="2">
    <location>
        <begin position="1"/>
        <end position="46"/>
    </location>
</feature>